<sequence>MADSVMKVKVIEQSQISPPQHSTPPRTSLPLTFFDILWLAFSPVKRLMFFEFRHCNQHFIETVLPNIKHSLSLALQHFYPLAGRLITTPSTDDHEIAYSDGDSVSLTVAEADFDFEYLTSRRPRDISEYVSLVPELISKLELQDMTPLMAVQVTLFPNSGITVGITVSHAVADGKITTHFIKHWASICKLQGKNHSDILLPFFDRSVIKDPNGLCAKFREQLRDFIESFKTFKVANSLAPTDKVQATFVLGAPEIEKLKQYVRNKLHDHDYTFHVSTFVVACAYVWVCFIKCYIDEKNHEKAYFVFNADCRERLDPPIPKFYFGNCLMSCVTQANKCDLIGEEGVVVAAEVLGRGVERMNKEGVLGGVDTMIPYMSNIIRSGAKVMSVAGSPKFKLYETDFGWGRPKKVDVVSLENSGAICVSESRDGENGGGIEVGLVLSWLEMDAFASHFADTLNKIGP</sequence>
<proteinExistence type="predicted"/>
<dbReference type="InterPro" id="IPR051504">
    <property type="entry name" value="Plant_metabolite_acyltrans"/>
</dbReference>
<keyword evidence="4" id="KW-1185">Reference proteome</keyword>
<dbReference type="AlphaFoldDB" id="A0AAP0NV60"/>
<evidence type="ECO:0000256" key="2">
    <source>
        <dbReference type="ARBA" id="ARBA00023315"/>
    </source>
</evidence>
<gene>
    <name evidence="3" type="ORF">Sjap_016633</name>
</gene>
<dbReference type="InterPro" id="IPR023213">
    <property type="entry name" value="CAT-like_dom_sf"/>
</dbReference>
<accession>A0AAP0NV60</accession>
<dbReference type="GO" id="GO:0016747">
    <property type="term" value="F:acyltransferase activity, transferring groups other than amino-acyl groups"/>
    <property type="evidence" value="ECO:0007669"/>
    <property type="project" value="UniProtKB-ARBA"/>
</dbReference>
<organism evidence="3 4">
    <name type="scientific">Stephania japonica</name>
    <dbReference type="NCBI Taxonomy" id="461633"/>
    <lineage>
        <taxon>Eukaryota</taxon>
        <taxon>Viridiplantae</taxon>
        <taxon>Streptophyta</taxon>
        <taxon>Embryophyta</taxon>
        <taxon>Tracheophyta</taxon>
        <taxon>Spermatophyta</taxon>
        <taxon>Magnoliopsida</taxon>
        <taxon>Ranunculales</taxon>
        <taxon>Menispermaceae</taxon>
        <taxon>Menispermoideae</taxon>
        <taxon>Cissampelideae</taxon>
        <taxon>Stephania</taxon>
    </lineage>
</organism>
<keyword evidence="1" id="KW-0808">Transferase</keyword>
<keyword evidence="2" id="KW-0012">Acyltransferase</keyword>
<name>A0AAP0NV60_9MAGN</name>
<dbReference type="PANTHER" id="PTHR31625">
    <property type="match status" value="1"/>
</dbReference>
<dbReference type="Gene3D" id="3.30.559.10">
    <property type="entry name" value="Chloramphenicol acetyltransferase-like domain"/>
    <property type="match status" value="2"/>
</dbReference>
<evidence type="ECO:0000313" key="4">
    <source>
        <dbReference type="Proteomes" id="UP001417504"/>
    </source>
</evidence>
<dbReference type="Proteomes" id="UP001417504">
    <property type="component" value="Unassembled WGS sequence"/>
</dbReference>
<protein>
    <submittedName>
        <fullName evidence="3">Uncharacterized protein</fullName>
    </submittedName>
</protein>
<dbReference type="Pfam" id="PF02458">
    <property type="entry name" value="Transferase"/>
    <property type="match status" value="1"/>
</dbReference>
<comment type="caution">
    <text evidence="3">The sequence shown here is derived from an EMBL/GenBank/DDBJ whole genome shotgun (WGS) entry which is preliminary data.</text>
</comment>
<dbReference type="EMBL" id="JBBNAE010000006">
    <property type="protein sequence ID" value="KAK9117686.1"/>
    <property type="molecule type" value="Genomic_DNA"/>
</dbReference>
<evidence type="ECO:0000313" key="3">
    <source>
        <dbReference type="EMBL" id="KAK9117686.1"/>
    </source>
</evidence>
<evidence type="ECO:0000256" key="1">
    <source>
        <dbReference type="ARBA" id="ARBA00022679"/>
    </source>
</evidence>
<reference evidence="3 4" key="1">
    <citation type="submission" date="2024-01" db="EMBL/GenBank/DDBJ databases">
        <title>Genome assemblies of Stephania.</title>
        <authorList>
            <person name="Yang L."/>
        </authorList>
    </citation>
    <scope>NUCLEOTIDE SEQUENCE [LARGE SCALE GENOMIC DNA]</scope>
    <source>
        <strain evidence="3">QJT</strain>
        <tissue evidence="3">Leaf</tissue>
    </source>
</reference>